<dbReference type="RefSeq" id="XP_017668240.1">
    <property type="nucleotide sequence ID" value="XM_017812751.1"/>
</dbReference>
<dbReference type="Gene3D" id="3.30.40.10">
    <property type="entry name" value="Zinc/RING finger domain, C3HC4 (zinc finger)"/>
    <property type="match status" value="1"/>
</dbReference>
<feature type="compositionally biased region" description="Low complexity" evidence="17">
    <location>
        <begin position="222"/>
        <end position="241"/>
    </location>
</feature>
<dbReference type="GO" id="GO:0008630">
    <property type="term" value="P:intrinsic apoptotic signaling pathway in response to DNA damage"/>
    <property type="evidence" value="ECO:0007669"/>
    <property type="project" value="UniProtKB-ARBA"/>
</dbReference>
<keyword evidence="8" id="KW-0805">Transcription regulation</keyword>
<dbReference type="PANTHER" id="PTHR46077">
    <property type="entry name" value="E3 UBIQUITIN-PROTEIN LIGASE TOPORS"/>
    <property type="match status" value="1"/>
</dbReference>
<evidence type="ECO:0000256" key="15">
    <source>
        <dbReference type="ARBA" id="ARBA00082108"/>
    </source>
</evidence>
<dbReference type="GO" id="GO:0000209">
    <property type="term" value="P:protein polyubiquitination"/>
    <property type="evidence" value="ECO:0007669"/>
    <property type="project" value="TreeGrafter"/>
</dbReference>
<evidence type="ECO:0000313" key="20">
    <source>
        <dbReference type="RefSeq" id="XP_017668240.1"/>
    </source>
</evidence>
<evidence type="ECO:0000256" key="9">
    <source>
        <dbReference type="ARBA" id="ARBA00023163"/>
    </source>
</evidence>
<dbReference type="SUPFAM" id="SSF57850">
    <property type="entry name" value="RING/U-box"/>
    <property type="match status" value="1"/>
</dbReference>
<dbReference type="PROSITE" id="PS00518">
    <property type="entry name" value="ZF_RING_1"/>
    <property type="match status" value="1"/>
</dbReference>
<evidence type="ECO:0000256" key="13">
    <source>
        <dbReference type="ARBA" id="ARBA00079040"/>
    </source>
</evidence>
<dbReference type="Pfam" id="PF13923">
    <property type="entry name" value="zf-C3HC4_2"/>
    <property type="match status" value="1"/>
</dbReference>
<dbReference type="CDD" id="cd23130">
    <property type="entry name" value="RING-HC_EHV1-like"/>
    <property type="match status" value="1"/>
</dbReference>
<keyword evidence="19" id="KW-1185">Reference proteome</keyword>
<evidence type="ECO:0000256" key="6">
    <source>
        <dbReference type="ARBA" id="ARBA00022786"/>
    </source>
</evidence>
<evidence type="ECO:0000256" key="11">
    <source>
        <dbReference type="ARBA" id="ARBA00076856"/>
    </source>
</evidence>
<keyword evidence="3" id="KW-0808">Transferase</keyword>
<proteinExistence type="predicted"/>
<evidence type="ECO:0000256" key="7">
    <source>
        <dbReference type="ARBA" id="ARBA00022833"/>
    </source>
</evidence>
<sequence length="337" mass="36759">MAMELENRCPICLDICEEPSYVLPCLHQFCYPCIQRWAESKPECPLCKRRILSIVHLVRADDNFEEYVLPSPAAPSVVGHQEGGPSGYPAAQRPAAVAQQYVENQLSRALPGGLEPRTWAVVFRDHPPLLQSLQPGVRQELQMIFGNQHARASILEDIVMSILGLFGLNEEFLVQLLEPFLQTHEATFVQQLIDVAVQQCSVEAQRLLGLEDDHTAEEQEGSPRAAPSPSSSQGQSPTRGPAPSGSPAGADEEEHPCPSISTAALCGGPSSTPSAPIPSNGEQEELHEDLGEAVAVTSTPSWDRDRSPQGPWRALKRKAGSSQESSKLNKTKRRQQP</sequence>
<keyword evidence="4" id="KW-0479">Metal-binding</keyword>
<keyword evidence="5 16" id="KW-0863">Zinc-finger</keyword>
<evidence type="ECO:0000256" key="14">
    <source>
        <dbReference type="ARBA" id="ARBA00079184"/>
    </source>
</evidence>
<evidence type="ECO:0000259" key="18">
    <source>
        <dbReference type="PROSITE" id="PS50089"/>
    </source>
</evidence>
<keyword evidence="6" id="KW-0833">Ubl conjugation pathway</keyword>
<dbReference type="PROSITE" id="PS50089">
    <property type="entry name" value="ZF_RING_2"/>
    <property type="match status" value="1"/>
</dbReference>
<protein>
    <recommendedName>
        <fullName evidence="10">E3 ubiquitin-protein ligase Topors</fullName>
        <ecNumber evidence="2">2.3.2.27</ecNumber>
    </recommendedName>
    <alternativeName>
        <fullName evidence="11">RING-type E3 ubiquitin transferase Topors</fullName>
    </alternativeName>
    <alternativeName>
        <fullName evidence="13">SUMO1-protein E3 ligase Topors</fullName>
    </alternativeName>
    <alternativeName>
        <fullName evidence="12">Topoisomerase I-binding RING finger protein</fullName>
    </alternativeName>
    <alternativeName>
        <fullName evidence="14">Topoisomerase I-binding arginine/serine-rich protein</fullName>
    </alternativeName>
    <alternativeName>
        <fullName evidence="15">Tumor suppressor p53-binding protein 3</fullName>
    </alternativeName>
</protein>
<dbReference type="AlphaFoldDB" id="A0A6J0H2H2"/>
<dbReference type="FunFam" id="3.30.40.10:FF:000136">
    <property type="entry name" value="E3 ubiquitin-protein ligase Topors"/>
    <property type="match status" value="1"/>
</dbReference>
<dbReference type="InterPro" id="IPR013083">
    <property type="entry name" value="Znf_RING/FYVE/PHD"/>
</dbReference>
<evidence type="ECO:0000256" key="16">
    <source>
        <dbReference type="PROSITE-ProRule" id="PRU00175"/>
    </source>
</evidence>
<evidence type="ECO:0000256" key="2">
    <source>
        <dbReference type="ARBA" id="ARBA00012483"/>
    </source>
</evidence>
<dbReference type="GeneID" id="108496229"/>
<evidence type="ECO:0000313" key="19">
    <source>
        <dbReference type="Proteomes" id="UP000504624"/>
    </source>
</evidence>
<evidence type="ECO:0000256" key="1">
    <source>
        <dbReference type="ARBA" id="ARBA00000900"/>
    </source>
</evidence>
<name>A0A6J0H2H2_9PASS</name>
<keyword evidence="7" id="KW-0862">Zinc</keyword>
<evidence type="ECO:0000256" key="17">
    <source>
        <dbReference type="SAM" id="MobiDB-lite"/>
    </source>
</evidence>
<comment type="catalytic activity">
    <reaction evidence="1">
        <text>S-ubiquitinyl-[E2 ubiquitin-conjugating enzyme]-L-cysteine + [acceptor protein]-L-lysine = [E2 ubiquitin-conjugating enzyme]-L-cysteine + N(6)-ubiquitinyl-[acceptor protein]-L-lysine.</text>
        <dbReference type="EC" id="2.3.2.27"/>
    </reaction>
</comment>
<dbReference type="GO" id="GO:0032391">
    <property type="term" value="C:photoreceptor connecting cilium"/>
    <property type="evidence" value="ECO:0007669"/>
    <property type="project" value="UniProtKB-ARBA"/>
</dbReference>
<dbReference type="InterPro" id="IPR017907">
    <property type="entry name" value="Znf_RING_CS"/>
</dbReference>
<evidence type="ECO:0000256" key="8">
    <source>
        <dbReference type="ARBA" id="ARBA00023015"/>
    </source>
</evidence>
<dbReference type="OrthoDB" id="21204at2759"/>
<dbReference type="EC" id="2.3.2.27" evidence="2"/>
<dbReference type="InterPro" id="IPR001841">
    <property type="entry name" value="Znf_RING"/>
</dbReference>
<feature type="domain" description="RING-type" evidence="18">
    <location>
        <begin position="9"/>
        <end position="48"/>
    </location>
</feature>
<feature type="region of interest" description="Disordered" evidence="17">
    <location>
        <begin position="215"/>
        <end position="337"/>
    </location>
</feature>
<evidence type="ECO:0000256" key="4">
    <source>
        <dbReference type="ARBA" id="ARBA00022723"/>
    </source>
</evidence>
<reference evidence="20" key="1">
    <citation type="submission" date="2025-08" db="UniProtKB">
        <authorList>
            <consortium name="RefSeq"/>
        </authorList>
    </citation>
    <scope>IDENTIFICATION</scope>
</reference>
<organism evidence="19 20">
    <name type="scientific">Lepidothrix coronata</name>
    <name type="common">blue-crowned manakin</name>
    <dbReference type="NCBI Taxonomy" id="321398"/>
    <lineage>
        <taxon>Eukaryota</taxon>
        <taxon>Metazoa</taxon>
        <taxon>Chordata</taxon>
        <taxon>Craniata</taxon>
        <taxon>Vertebrata</taxon>
        <taxon>Euteleostomi</taxon>
        <taxon>Archelosauria</taxon>
        <taxon>Archosauria</taxon>
        <taxon>Dinosauria</taxon>
        <taxon>Saurischia</taxon>
        <taxon>Theropoda</taxon>
        <taxon>Coelurosauria</taxon>
        <taxon>Aves</taxon>
        <taxon>Neognathae</taxon>
        <taxon>Neoaves</taxon>
        <taxon>Telluraves</taxon>
        <taxon>Australaves</taxon>
        <taxon>Passeriformes</taxon>
        <taxon>Pipridae</taxon>
        <taxon>Lepidothrix</taxon>
    </lineage>
</organism>
<dbReference type="Proteomes" id="UP000504624">
    <property type="component" value="Unplaced"/>
</dbReference>
<gene>
    <name evidence="20" type="primary">LOC108496229</name>
</gene>
<dbReference type="SMART" id="SM00184">
    <property type="entry name" value="RING"/>
    <property type="match status" value="1"/>
</dbReference>
<dbReference type="GO" id="GO:0006513">
    <property type="term" value="P:protein monoubiquitination"/>
    <property type="evidence" value="ECO:0007669"/>
    <property type="project" value="TreeGrafter"/>
</dbReference>
<evidence type="ECO:0000256" key="10">
    <source>
        <dbReference type="ARBA" id="ARBA00071236"/>
    </source>
</evidence>
<keyword evidence="9" id="KW-0804">Transcription</keyword>
<dbReference type="GO" id="GO:0061630">
    <property type="term" value="F:ubiquitin protein ligase activity"/>
    <property type="evidence" value="ECO:0007669"/>
    <property type="project" value="UniProtKB-EC"/>
</dbReference>
<dbReference type="GO" id="GO:0008270">
    <property type="term" value="F:zinc ion binding"/>
    <property type="evidence" value="ECO:0007669"/>
    <property type="project" value="UniProtKB-KW"/>
</dbReference>
<dbReference type="PANTHER" id="PTHR46077:SF1">
    <property type="entry name" value="TOP1 BINDING ARGININE_SERINE RICH PROTEIN, E3 UBIQUITIN LIGASE"/>
    <property type="match status" value="1"/>
</dbReference>
<evidence type="ECO:0000256" key="3">
    <source>
        <dbReference type="ARBA" id="ARBA00022679"/>
    </source>
</evidence>
<evidence type="ECO:0000256" key="12">
    <source>
        <dbReference type="ARBA" id="ARBA00076940"/>
    </source>
</evidence>
<accession>A0A6J0H2H2</accession>
<evidence type="ECO:0000256" key="5">
    <source>
        <dbReference type="ARBA" id="ARBA00022771"/>
    </source>
</evidence>